<dbReference type="GO" id="GO:0003677">
    <property type="term" value="F:DNA binding"/>
    <property type="evidence" value="ECO:0007669"/>
    <property type="project" value="InterPro"/>
</dbReference>
<sequence length="288" mass="31772">MPASRDDATRPSWASALRTLRLGVRLTQPEAARAANPFLSPSDKPITQQDVSRIEQGGQFPDDAVVTALCRAYGAPAQAAEIEAAVREARERRSDRRLVVQRGNTLHAQQRWRRIEGEAQSVDAVQTGMVLGLLQTPAYAALAMQVDQDHPAVADRRKRFEAMLTDPNRRYRLVQTEGSLRVQLGSPELMAEQLDALRAVCEVPHVDLRILPMQRPVAEPLTGGGFHIYDDVVVLGLEVASADINDPADVDYFRRLFEQYHQASVGGRAAADLIGELAEGYRALLLPH</sequence>
<gene>
    <name evidence="2" type="ORF">ATL51_0260</name>
</gene>
<reference evidence="2 3" key="1">
    <citation type="submission" date="2017-11" db="EMBL/GenBank/DDBJ databases">
        <title>Sequencing the genomes of 1000 actinobacteria strains.</title>
        <authorList>
            <person name="Klenk H.-P."/>
        </authorList>
    </citation>
    <scope>NUCLEOTIDE SEQUENCE [LARGE SCALE GENOMIC DNA]</scope>
    <source>
        <strain evidence="2 3">DSM 44104</strain>
    </source>
</reference>
<dbReference type="InterPro" id="IPR010982">
    <property type="entry name" value="Lambda_DNA-bd_dom_sf"/>
</dbReference>
<proteinExistence type="predicted"/>
<dbReference type="Proteomes" id="UP000232453">
    <property type="component" value="Unassembled WGS sequence"/>
</dbReference>
<dbReference type="CDD" id="cd00093">
    <property type="entry name" value="HTH_XRE"/>
    <property type="match status" value="1"/>
</dbReference>
<dbReference type="Pfam" id="PF13560">
    <property type="entry name" value="HTH_31"/>
    <property type="match status" value="1"/>
</dbReference>
<dbReference type="EMBL" id="PHUJ01000002">
    <property type="protein sequence ID" value="PKB41298.1"/>
    <property type="molecule type" value="Genomic_DNA"/>
</dbReference>
<dbReference type="RefSeq" id="WP_100877345.1">
    <property type="nucleotide sequence ID" value="NZ_JBEPFP010000011.1"/>
</dbReference>
<evidence type="ECO:0000313" key="3">
    <source>
        <dbReference type="Proteomes" id="UP000232453"/>
    </source>
</evidence>
<organism evidence="2 3">
    <name type="scientific">Pseudonocardia alni</name>
    <name type="common">Amycolata alni</name>
    <dbReference type="NCBI Taxonomy" id="33907"/>
    <lineage>
        <taxon>Bacteria</taxon>
        <taxon>Bacillati</taxon>
        <taxon>Actinomycetota</taxon>
        <taxon>Actinomycetes</taxon>
        <taxon>Pseudonocardiales</taxon>
        <taxon>Pseudonocardiaceae</taxon>
        <taxon>Pseudonocardia</taxon>
    </lineage>
</organism>
<dbReference type="Pfam" id="PF19054">
    <property type="entry name" value="DUF5753"/>
    <property type="match status" value="1"/>
</dbReference>
<comment type="caution">
    <text evidence="2">The sequence shown here is derived from an EMBL/GenBank/DDBJ whole genome shotgun (WGS) entry which is preliminary data.</text>
</comment>
<dbReference type="Gene3D" id="1.10.260.40">
    <property type="entry name" value="lambda repressor-like DNA-binding domains"/>
    <property type="match status" value="1"/>
</dbReference>
<dbReference type="InterPro" id="IPR043917">
    <property type="entry name" value="DUF5753"/>
</dbReference>
<dbReference type="SUPFAM" id="SSF47413">
    <property type="entry name" value="lambda repressor-like DNA-binding domains"/>
    <property type="match status" value="1"/>
</dbReference>
<feature type="domain" description="DUF5753" evidence="1">
    <location>
        <begin position="111"/>
        <end position="275"/>
    </location>
</feature>
<name>A0AA44ZSF8_PSEA5</name>
<dbReference type="AlphaFoldDB" id="A0AA44ZSF8"/>
<dbReference type="InterPro" id="IPR001387">
    <property type="entry name" value="Cro/C1-type_HTH"/>
</dbReference>
<evidence type="ECO:0000313" key="2">
    <source>
        <dbReference type="EMBL" id="PKB41298.1"/>
    </source>
</evidence>
<protein>
    <submittedName>
        <fullName evidence="2">Helix-turn-helix protein</fullName>
    </submittedName>
</protein>
<evidence type="ECO:0000259" key="1">
    <source>
        <dbReference type="Pfam" id="PF19054"/>
    </source>
</evidence>
<accession>A0AA44ZSF8</accession>